<organism evidence="12 13">
    <name type="scientific">Penicillium antarcticum</name>
    <dbReference type="NCBI Taxonomy" id="416450"/>
    <lineage>
        <taxon>Eukaryota</taxon>
        <taxon>Fungi</taxon>
        <taxon>Dikarya</taxon>
        <taxon>Ascomycota</taxon>
        <taxon>Pezizomycotina</taxon>
        <taxon>Eurotiomycetes</taxon>
        <taxon>Eurotiomycetidae</taxon>
        <taxon>Eurotiales</taxon>
        <taxon>Aspergillaceae</taxon>
        <taxon>Penicillium</taxon>
    </lineage>
</organism>
<dbReference type="InterPro" id="IPR036188">
    <property type="entry name" value="FAD/NAD-bd_sf"/>
</dbReference>
<dbReference type="CDD" id="cd07415">
    <property type="entry name" value="MPP_PP2A_PP4_PP6"/>
    <property type="match status" value="1"/>
</dbReference>
<evidence type="ECO:0000256" key="5">
    <source>
        <dbReference type="ARBA" id="ARBA00022827"/>
    </source>
</evidence>
<dbReference type="SUPFAM" id="SSF52833">
    <property type="entry name" value="Thioredoxin-like"/>
    <property type="match status" value="1"/>
</dbReference>
<name>A0A1V6QFR3_9EURO</name>
<dbReference type="SUPFAM" id="SSF54373">
    <property type="entry name" value="FAD-linked reductases, C-terminal domain"/>
    <property type="match status" value="1"/>
</dbReference>
<dbReference type="Pfam" id="PF00149">
    <property type="entry name" value="Metallophos"/>
    <property type="match status" value="1"/>
</dbReference>
<dbReference type="Pfam" id="PF01494">
    <property type="entry name" value="FAD_binding_3"/>
    <property type="match status" value="1"/>
</dbReference>
<evidence type="ECO:0000256" key="4">
    <source>
        <dbReference type="ARBA" id="ARBA00022801"/>
    </source>
</evidence>
<keyword evidence="3" id="KW-0479">Metal-binding</keyword>
<dbReference type="NCBIfam" id="NF006144">
    <property type="entry name" value="PRK08294.1"/>
    <property type="match status" value="1"/>
</dbReference>
<proteinExistence type="inferred from homology"/>
<dbReference type="GO" id="GO:0004722">
    <property type="term" value="F:protein serine/threonine phosphatase activity"/>
    <property type="evidence" value="ECO:0007669"/>
    <property type="project" value="UniProtKB-EC"/>
</dbReference>
<dbReference type="Gene3D" id="3.30.9.10">
    <property type="entry name" value="D-Amino Acid Oxidase, subunit A, domain 2"/>
    <property type="match status" value="1"/>
</dbReference>
<dbReference type="CDD" id="cd02979">
    <property type="entry name" value="PHOX_C"/>
    <property type="match status" value="1"/>
</dbReference>
<evidence type="ECO:0000259" key="11">
    <source>
        <dbReference type="PROSITE" id="PS00125"/>
    </source>
</evidence>
<evidence type="ECO:0000313" key="12">
    <source>
        <dbReference type="EMBL" id="OQD87716.1"/>
    </source>
</evidence>
<comment type="similarity">
    <text evidence="1">Belongs to the PheA/TfdB FAD monooxygenase family.</text>
</comment>
<comment type="caution">
    <text evidence="12">The sequence shown here is derived from an EMBL/GenBank/DDBJ whole genome shotgun (WGS) entry which is preliminary data.</text>
</comment>
<dbReference type="EC" id="3.1.3.16" evidence="9"/>
<dbReference type="GO" id="GO:0016491">
    <property type="term" value="F:oxidoreductase activity"/>
    <property type="evidence" value="ECO:0007669"/>
    <property type="project" value="UniProtKB-KW"/>
</dbReference>
<dbReference type="PANTHER" id="PTHR45619">
    <property type="entry name" value="SERINE/THREONINE-PROTEIN PHOSPHATASE PP2A-RELATED"/>
    <property type="match status" value="1"/>
</dbReference>
<comment type="catalytic activity">
    <reaction evidence="8 9">
        <text>O-phospho-L-threonyl-[protein] + H2O = L-threonyl-[protein] + phosphate</text>
        <dbReference type="Rhea" id="RHEA:47004"/>
        <dbReference type="Rhea" id="RHEA-COMP:11060"/>
        <dbReference type="Rhea" id="RHEA-COMP:11605"/>
        <dbReference type="ChEBI" id="CHEBI:15377"/>
        <dbReference type="ChEBI" id="CHEBI:30013"/>
        <dbReference type="ChEBI" id="CHEBI:43474"/>
        <dbReference type="ChEBI" id="CHEBI:61977"/>
        <dbReference type="EC" id="3.1.3.16"/>
    </reaction>
</comment>
<dbReference type="InterPro" id="IPR036249">
    <property type="entry name" value="Thioredoxin-like_sf"/>
</dbReference>
<evidence type="ECO:0000256" key="1">
    <source>
        <dbReference type="ARBA" id="ARBA00007801"/>
    </source>
</evidence>
<dbReference type="GO" id="GO:0071949">
    <property type="term" value="F:FAD binding"/>
    <property type="evidence" value="ECO:0007669"/>
    <property type="project" value="InterPro"/>
</dbReference>
<dbReference type="PRINTS" id="PR00114">
    <property type="entry name" value="STPHPHTASE"/>
</dbReference>
<evidence type="ECO:0000256" key="10">
    <source>
        <dbReference type="SAM" id="MobiDB-lite"/>
    </source>
</evidence>
<evidence type="ECO:0000313" key="13">
    <source>
        <dbReference type="Proteomes" id="UP000191672"/>
    </source>
</evidence>
<dbReference type="Gene3D" id="3.50.50.60">
    <property type="entry name" value="FAD/NAD(P)-binding domain"/>
    <property type="match status" value="1"/>
</dbReference>
<dbReference type="AlphaFoldDB" id="A0A1V6QFR3"/>
<dbReference type="InterPro" id="IPR038220">
    <property type="entry name" value="PHOX_C_sf"/>
</dbReference>
<keyword evidence="13" id="KW-1185">Reference proteome</keyword>
<dbReference type="GO" id="GO:0046872">
    <property type="term" value="F:metal ion binding"/>
    <property type="evidence" value="ECO:0007669"/>
    <property type="project" value="UniProtKB-KW"/>
</dbReference>
<dbReference type="STRING" id="416450.A0A1V6QFR3"/>
<keyword evidence="4 9" id="KW-0378">Hydrolase</keyword>
<dbReference type="InterPro" id="IPR002938">
    <property type="entry name" value="FAD-bd"/>
</dbReference>
<dbReference type="Proteomes" id="UP000191672">
    <property type="component" value="Unassembled WGS sequence"/>
</dbReference>
<dbReference type="SUPFAM" id="SSF51905">
    <property type="entry name" value="FAD/NAD(P)-binding domain"/>
    <property type="match status" value="1"/>
</dbReference>
<evidence type="ECO:0000256" key="7">
    <source>
        <dbReference type="ARBA" id="ARBA00023211"/>
    </source>
</evidence>
<evidence type="ECO:0000256" key="8">
    <source>
        <dbReference type="ARBA" id="ARBA00048336"/>
    </source>
</evidence>
<evidence type="ECO:0000256" key="9">
    <source>
        <dbReference type="RuleBase" id="RU004273"/>
    </source>
</evidence>
<evidence type="ECO:0000256" key="6">
    <source>
        <dbReference type="ARBA" id="ARBA00023002"/>
    </source>
</evidence>
<dbReference type="Pfam" id="PF07976">
    <property type="entry name" value="Phe_hydrox_dim"/>
    <property type="match status" value="1"/>
</dbReference>
<dbReference type="PROSITE" id="PS00125">
    <property type="entry name" value="SER_THR_PHOSPHATASE"/>
    <property type="match status" value="1"/>
</dbReference>
<keyword evidence="5" id="KW-0274">FAD</keyword>
<dbReference type="SMART" id="SM00156">
    <property type="entry name" value="PP2Ac"/>
    <property type="match status" value="1"/>
</dbReference>
<dbReference type="InterPro" id="IPR004843">
    <property type="entry name" value="Calcineurin-like_PHP"/>
</dbReference>
<sequence>MPDSKIPQPGPAKLKRNAGPDEWLEAAKDCKYLSEPHMKQLCEIVKEYMMEESNIQPVSTPVTVCGDIHGQFYDLLELFRVSGGMPDGTELDSPKTSPSVITSADIEPPSSITDPKIRKKLRGPSVSSKDEKETGARSRSASDTSADLQLDRNFVFLGDYVDRGYFSLETLTLLLCLKAKYPDRVTLVRGNHESRQITQVYGFYEECFQKYGSASVWKACCQVFDFMTLGAIIDGKVLCVHGGLSPEIRTLDQVRVVARAQEIPHEGAFCDLVWSDPDDVETWAVSPRGAGWLFGDRVADEFCHVNDLSLIARAHQLVNEGYKYHFNNQNVVTVWSAPNYCYRCGNLASVCEIGDDLKPTFKLFSAVSDDQRHVPTSRPGRSEYFLPDLMMHTPLGKESIVIYFDMEKVDVLICGSGSAGLCAATWLARYGVRCKVLERRDGPMKMGQADGVQCRTVEIFESFGIGEELLREAYHVLEVNFWADNGAGVIKRTGRTADTQPGLSHQPHVILNQARINGLLIELMHQYNNQQIDYGYNVTDVEVNSALVADHDAHPIKVTAEKNGKTETFAAKYALGCDGAHSVVRKALGYKMIGDSSDAVWGVMDMVPRTDFPDIRKKSTIRSQAGNILIIPREGESNNLTRFYIELAAGTNPKEVTLENLQAQAQSIFHPYKVEFVETVWWSAYAIGQRHADFFHKDNRVFLAGDACHTHSPKAGQGMNVSLQDGYNIGWKLGEILTGLATPSLLETYVLERQKVAIDLINFDRYFSKIFSSGAATSPAEFQEGFVKSGRYTAGLTAKYEVSPITSALESAKLASNVVVGMRLPSAQVVRFCDSQPMQLMKCLKSDGRWRIMAFVGDLGVSENQSKLSKLGDYLCSEEGPIHTFTPKSQNIDSLIETVVIGHGKRHEIELEQIPECFYPLSGKNQTRDLHKIYYDDESYNQGHGHAYEFLGIDPTQGAIIIVRPDQYVSAVMRPADYIEIGKFFAGFLKAQTGTDARYPSTGQFGSRL</sequence>
<evidence type="ECO:0000256" key="2">
    <source>
        <dbReference type="ARBA" id="ARBA00022630"/>
    </source>
</evidence>
<dbReference type="Gene3D" id="3.40.30.20">
    <property type="match status" value="1"/>
</dbReference>
<protein>
    <recommendedName>
        <fullName evidence="9">Serine/threonine-protein phosphatase</fullName>
        <ecNumber evidence="9">3.1.3.16</ecNumber>
    </recommendedName>
</protein>
<evidence type="ECO:0000256" key="3">
    <source>
        <dbReference type="ARBA" id="ARBA00022723"/>
    </source>
</evidence>
<dbReference type="InterPro" id="IPR047129">
    <property type="entry name" value="PPA2-like"/>
</dbReference>
<keyword evidence="6" id="KW-0560">Oxidoreductase</keyword>
<dbReference type="EMBL" id="MDYN01000005">
    <property type="protein sequence ID" value="OQD87716.1"/>
    <property type="molecule type" value="Genomic_DNA"/>
</dbReference>
<dbReference type="InterPro" id="IPR029052">
    <property type="entry name" value="Metallo-depent_PP-like"/>
</dbReference>
<dbReference type="SUPFAM" id="SSF56300">
    <property type="entry name" value="Metallo-dependent phosphatases"/>
    <property type="match status" value="1"/>
</dbReference>
<gene>
    <name evidence="12" type="ORF">PENANT_c005G08017</name>
</gene>
<accession>A0A1V6QFR3</accession>
<reference evidence="13" key="1">
    <citation type="journal article" date="2017" name="Nat. Microbiol.">
        <title>Global analysis of biosynthetic gene clusters reveals vast potential of secondary metabolite production in Penicillium species.</title>
        <authorList>
            <person name="Nielsen J.C."/>
            <person name="Grijseels S."/>
            <person name="Prigent S."/>
            <person name="Ji B."/>
            <person name="Dainat J."/>
            <person name="Nielsen K.F."/>
            <person name="Frisvad J.C."/>
            <person name="Workman M."/>
            <person name="Nielsen J."/>
        </authorList>
    </citation>
    <scope>NUCLEOTIDE SEQUENCE [LARGE SCALE GENOMIC DNA]</scope>
    <source>
        <strain evidence="13">IBT 31811</strain>
    </source>
</reference>
<keyword evidence="2" id="KW-0285">Flavoprotein</keyword>
<dbReference type="Gene3D" id="3.60.21.10">
    <property type="match status" value="1"/>
</dbReference>
<comment type="similarity">
    <text evidence="9">Belongs to the PPP phosphatase family.</text>
</comment>
<keyword evidence="7" id="KW-0464">Manganese</keyword>
<feature type="region of interest" description="Disordered" evidence="10">
    <location>
        <begin position="87"/>
        <end position="144"/>
    </location>
</feature>
<feature type="domain" description="Serine/threonine specific protein phosphatases" evidence="11">
    <location>
        <begin position="188"/>
        <end position="193"/>
    </location>
</feature>
<dbReference type="InterPro" id="IPR006186">
    <property type="entry name" value="Ser/Thr-sp_prot-phosphatase"/>
</dbReference>
<dbReference type="InterPro" id="IPR012941">
    <property type="entry name" value="Phe_hydrox_C_dim_dom"/>
</dbReference>